<keyword evidence="2" id="KW-1185">Reference proteome</keyword>
<dbReference type="EMBL" id="JACHVS010000001">
    <property type="protein sequence ID" value="MBB2995986.1"/>
    <property type="molecule type" value="Genomic_DNA"/>
</dbReference>
<dbReference type="SUPFAM" id="SSF56112">
    <property type="entry name" value="Protein kinase-like (PK-like)"/>
    <property type="match status" value="1"/>
</dbReference>
<evidence type="ECO:0000313" key="1">
    <source>
        <dbReference type="EMBL" id="MBB2995986.1"/>
    </source>
</evidence>
<dbReference type="InterPro" id="IPR011009">
    <property type="entry name" value="Kinase-like_dom_sf"/>
</dbReference>
<dbReference type="AlphaFoldDB" id="A0A839QPS4"/>
<accession>A0A839QPS4</accession>
<protein>
    <recommendedName>
        <fullName evidence="3">Aminoglycoside phosphotransferase domain-containing protein</fullName>
    </recommendedName>
</protein>
<evidence type="ECO:0008006" key="3">
    <source>
        <dbReference type="Google" id="ProtNLM"/>
    </source>
</evidence>
<reference evidence="1 2" key="1">
    <citation type="submission" date="2020-08" db="EMBL/GenBank/DDBJ databases">
        <title>Sequencing the genomes of 1000 actinobacteria strains.</title>
        <authorList>
            <person name="Klenk H.-P."/>
        </authorList>
    </citation>
    <scope>NUCLEOTIDE SEQUENCE [LARGE SCALE GENOMIC DNA]</scope>
    <source>
        <strain evidence="1 2">DSM 22826</strain>
    </source>
</reference>
<dbReference type="RefSeq" id="WP_183511174.1">
    <property type="nucleotide sequence ID" value="NZ_BAABGK010000042.1"/>
</dbReference>
<name>A0A839QPS4_9MICC</name>
<gene>
    <name evidence="1" type="ORF">E9229_002177</name>
</gene>
<dbReference type="Proteomes" id="UP000523000">
    <property type="component" value="Unassembled WGS sequence"/>
</dbReference>
<organism evidence="1 2">
    <name type="scientific">Paeniglutamicibacter cryotolerans</name>
    <dbReference type="NCBI Taxonomy" id="670079"/>
    <lineage>
        <taxon>Bacteria</taxon>
        <taxon>Bacillati</taxon>
        <taxon>Actinomycetota</taxon>
        <taxon>Actinomycetes</taxon>
        <taxon>Micrococcales</taxon>
        <taxon>Micrococcaceae</taxon>
        <taxon>Paeniglutamicibacter</taxon>
    </lineage>
</organism>
<comment type="caution">
    <text evidence="1">The sequence shown here is derived from an EMBL/GenBank/DDBJ whole genome shotgun (WGS) entry which is preliminary data.</text>
</comment>
<sequence>MAALSAALLDLGFEGDIQLARNRPGAKAVGFAVVPSIEKAILIVPTGSRRASAAALRRFSADLTGRQKLQRVAAATLFGLWGARSPLASHSLVPGSGTSQGIVEHLSGIFGEQVQISMGVGTLRANRKPILQVFSPRGRSLGFAKVGTNAFTSGLVDREGLALEELNDRTWKSLILPRVIHRGPWKEGSLLIMSGLSTSPVSAARGLERLRNDVQEELQSAYSTTSMPLANSSWFVELELAVNAGPPDSKPFHRLSRAIETLSRKFGELPVEFGMTHGDWTPWNMSVSKGKLQVWDWERFSTGVPVGFDEIHYSLHRHLRHAGLSARAVIDGARTPGTTSSVVPLAYLGELAARYLLGGQSLHVPAVELKAMALIEALETMVKE</sequence>
<proteinExistence type="predicted"/>
<evidence type="ECO:0000313" key="2">
    <source>
        <dbReference type="Proteomes" id="UP000523000"/>
    </source>
</evidence>